<dbReference type="PANTHER" id="PTHR11886:SF35">
    <property type="entry name" value="DYNEIN LIGHT CHAIN"/>
    <property type="match status" value="1"/>
</dbReference>
<dbReference type="Pfam" id="PF01221">
    <property type="entry name" value="Dynein_light"/>
    <property type="match status" value="1"/>
</dbReference>
<sequence length="88" mass="10206">MDQRFIIKSVDMPEEIANKAIQTAFDAKEKFTNHNQIAAYIKRQFDSEFQPAWHCIVGRGFGSFVTHDTGNLVYFFLEEFAILLWKSG</sequence>
<evidence type="ECO:0000256" key="10">
    <source>
        <dbReference type="RuleBase" id="RU365010"/>
    </source>
</evidence>
<keyword evidence="8 10" id="KW-0206">Cytoskeleton</keyword>
<dbReference type="FunFam" id="3.30.740.10:FF:000005">
    <property type="entry name" value="Dynein light chain"/>
    <property type="match status" value="1"/>
</dbReference>
<dbReference type="GO" id="GO:0005874">
    <property type="term" value="C:microtubule"/>
    <property type="evidence" value="ECO:0007669"/>
    <property type="project" value="UniProtKB-KW"/>
</dbReference>
<reference evidence="11" key="1">
    <citation type="submission" date="2021-09" db="EMBL/GenBank/DDBJ databases">
        <authorList>
            <consortium name="AG Swart"/>
            <person name="Singh M."/>
            <person name="Singh A."/>
            <person name="Seah K."/>
            <person name="Emmerich C."/>
        </authorList>
    </citation>
    <scope>NUCLEOTIDE SEQUENCE</scope>
    <source>
        <strain evidence="11">ATCC30299</strain>
    </source>
</reference>
<evidence type="ECO:0000256" key="7">
    <source>
        <dbReference type="ARBA" id="ARBA00022927"/>
    </source>
</evidence>
<keyword evidence="12" id="KW-1185">Reference proteome</keyword>
<protein>
    <recommendedName>
        <fullName evidence="10">Dynein light chain</fullName>
    </recommendedName>
</protein>
<comment type="caution">
    <text evidence="11">The sequence shown here is derived from an EMBL/GenBank/DDBJ whole genome shotgun (WGS) entry which is preliminary data.</text>
</comment>
<comment type="subcellular location">
    <subcellularLocation>
        <location evidence="2 10">Cytoplasm</location>
        <location evidence="2 10">Cytoskeleton</location>
    </subcellularLocation>
    <subcellularLocation>
        <location evidence="1">Nucleus</location>
    </subcellularLocation>
</comment>
<dbReference type="GO" id="GO:0045505">
    <property type="term" value="F:dynein intermediate chain binding"/>
    <property type="evidence" value="ECO:0007669"/>
    <property type="project" value="TreeGrafter"/>
</dbReference>
<dbReference type="AlphaFoldDB" id="A0AAU9K2P4"/>
<evidence type="ECO:0000256" key="9">
    <source>
        <dbReference type="ARBA" id="ARBA00023242"/>
    </source>
</evidence>
<evidence type="ECO:0000256" key="8">
    <source>
        <dbReference type="ARBA" id="ARBA00023212"/>
    </source>
</evidence>
<comment type="similarity">
    <text evidence="10">Belongs to the dynein light chain family.</text>
</comment>
<evidence type="ECO:0000313" key="11">
    <source>
        <dbReference type="EMBL" id="CAG9329923.1"/>
    </source>
</evidence>
<dbReference type="InterPro" id="IPR001372">
    <property type="entry name" value="Dynein_light_chain_typ-1/2"/>
</dbReference>
<evidence type="ECO:0000256" key="5">
    <source>
        <dbReference type="ARBA" id="ARBA00022701"/>
    </source>
</evidence>
<dbReference type="CDD" id="cd21452">
    <property type="entry name" value="DLC-like_DYNLL1_DYNLL2"/>
    <property type="match status" value="1"/>
</dbReference>
<dbReference type="GO" id="GO:0015031">
    <property type="term" value="P:protein transport"/>
    <property type="evidence" value="ECO:0007669"/>
    <property type="project" value="UniProtKB-KW"/>
</dbReference>
<dbReference type="GO" id="GO:0005634">
    <property type="term" value="C:nucleus"/>
    <property type="evidence" value="ECO:0007669"/>
    <property type="project" value="UniProtKB-SubCell"/>
</dbReference>
<dbReference type="PANTHER" id="PTHR11886">
    <property type="entry name" value="DYNEIN LIGHT CHAIN"/>
    <property type="match status" value="1"/>
</dbReference>
<dbReference type="Gene3D" id="3.30.740.10">
    <property type="entry name" value="Protein Inhibitor Of Neuronal Nitric Oxide Synthase"/>
    <property type="match status" value="1"/>
</dbReference>
<keyword evidence="4 10" id="KW-0963">Cytoplasm</keyword>
<organism evidence="11 12">
    <name type="scientific">Blepharisma stoltei</name>
    <dbReference type="NCBI Taxonomy" id="1481888"/>
    <lineage>
        <taxon>Eukaryota</taxon>
        <taxon>Sar</taxon>
        <taxon>Alveolata</taxon>
        <taxon>Ciliophora</taxon>
        <taxon>Postciliodesmatophora</taxon>
        <taxon>Heterotrichea</taxon>
        <taxon>Heterotrichida</taxon>
        <taxon>Blepharismidae</taxon>
        <taxon>Blepharisma</taxon>
    </lineage>
</organism>
<dbReference type="SMART" id="SM01375">
    <property type="entry name" value="Dynein_light"/>
    <property type="match status" value="1"/>
</dbReference>
<proteinExistence type="inferred from homology"/>
<keyword evidence="10" id="KW-0505">Motor protein</keyword>
<keyword evidence="7" id="KW-0653">Protein transport</keyword>
<keyword evidence="6" id="KW-0509">mRNA transport</keyword>
<accession>A0AAU9K2P4</accession>
<evidence type="ECO:0000256" key="6">
    <source>
        <dbReference type="ARBA" id="ARBA00022816"/>
    </source>
</evidence>
<dbReference type="Proteomes" id="UP001162131">
    <property type="component" value="Unassembled WGS sequence"/>
</dbReference>
<evidence type="ECO:0000313" key="12">
    <source>
        <dbReference type="Proteomes" id="UP001162131"/>
    </source>
</evidence>
<keyword evidence="5 10" id="KW-0493">Microtubule</keyword>
<name>A0AAU9K2P4_9CILI</name>
<dbReference type="InterPro" id="IPR037177">
    <property type="entry name" value="DLC_sf"/>
</dbReference>
<keyword evidence="9" id="KW-0539">Nucleus</keyword>
<evidence type="ECO:0000256" key="4">
    <source>
        <dbReference type="ARBA" id="ARBA00022490"/>
    </source>
</evidence>
<dbReference type="EMBL" id="CAJZBQ010000050">
    <property type="protein sequence ID" value="CAG9329923.1"/>
    <property type="molecule type" value="Genomic_DNA"/>
</dbReference>
<keyword evidence="10" id="KW-0243">Dynein</keyword>
<dbReference type="GO" id="GO:0005868">
    <property type="term" value="C:cytoplasmic dynein complex"/>
    <property type="evidence" value="ECO:0007669"/>
    <property type="project" value="TreeGrafter"/>
</dbReference>
<dbReference type="SUPFAM" id="SSF54648">
    <property type="entry name" value="DLC"/>
    <property type="match status" value="1"/>
</dbReference>
<evidence type="ECO:0000256" key="2">
    <source>
        <dbReference type="ARBA" id="ARBA00004245"/>
    </source>
</evidence>
<evidence type="ECO:0000256" key="1">
    <source>
        <dbReference type="ARBA" id="ARBA00004123"/>
    </source>
</evidence>
<gene>
    <name evidence="11" type="ORF">BSTOLATCC_MIC50039</name>
</gene>
<dbReference type="GO" id="GO:0051028">
    <property type="term" value="P:mRNA transport"/>
    <property type="evidence" value="ECO:0007669"/>
    <property type="project" value="UniProtKB-KW"/>
</dbReference>
<keyword evidence="3" id="KW-0813">Transport</keyword>
<evidence type="ECO:0000256" key="3">
    <source>
        <dbReference type="ARBA" id="ARBA00022448"/>
    </source>
</evidence>
<dbReference type="GO" id="GO:0007017">
    <property type="term" value="P:microtubule-based process"/>
    <property type="evidence" value="ECO:0007669"/>
    <property type="project" value="InterPro"/>
</dbReference>